<evidence type="ECO:0000256" key="2">
    <source>
        <dbReference type="SAM" id="SignalP"/>
    </source>
</evidence>
<keyword evidence="5" id="KW-1185">Reference proteome</keyword>
<dbReference type="InterPro" id="IPR011757">
    <property type="entry name" value="Lytic_transglycosylase_MltB"/>
</dbReference>
<dbReference type="Gene3D" id="1.10.8.350">
    <property type="entry name" value="Bacterial muramidase"/>
    <property type="match status" value="1"/>
</dbReference>
<dbReference type="InterPro" id="IPR023346">
    <property type="entry name" value="Lysozyme-like_dom_sf"/>
</dbReference>
<dbReference type="PANTHER" id="PTHR30163">
    <property type="entry name" value="MEMBRANE-BOUND LYTIC MUREIN TRANSGLYCOSYLASE B"/>
    <property type="match status" value="1"/>
</dbReference>
<dbReference type="InterPro" id="IPR043426">
    <property type="entry name" value="MltB-like"/>
</dbReference>
<dbReference type="Pfam" id="PF13406">
    <property type="entry name" value="SLT_2"/>
    <property type="match status" value="1"/>
</dbReference>
<dbReference type="FunFam" id="1.10.8.350:FF:000001">
    <property type="entry name" value="Lytic murein transglycosylase B"/>
    <property type="match status" value="1"/>
</dbReference>
<evidence type="ECO:0000256" key="1">
    <source>
        <dbReference type="PIRSR" id="PIRSR611757-1"/>
    </source>
</evidence>
<dbReference type="SUPFAM" id="SSF53955">
    <property type="entry name" value="Lysozyme-like"/>
    <property type="match status" value="1"/>
</dbReference>
<sequence length="323" mass="37007">MPVRAALLCSLVALASCAAQREKSAFIDAMVAKHRFSEDELEDVFAQVKIRDDVLKKIAFPAEAMPWHKYWKIFLTDARIKEGAVFWRLHADTLKRVSEQYGVPPEIIVAVLGVETLYGRRTGYYRVIDALSTLAFAYPPRSPFFSKELEQFLLLCREEKVSPLQPSGSYAGAMGMPQFMPSSFRIFAADFDRDGKRDLWRDPKDAIASIASYFKAHGWARNQPVAVRVFAKSEDYKALLNDKINRDLRIDELESARVEFSRPLPLESKVKLLAFEQERGDELWAVLDNFSVIKRYNQSSFYAMAVYQLSQALLNYRNSSPYE</sequence>
<evidence type="ECO:0000259" key="3">
    <source>
        <dbReference type="Pfam" id="PF13406"/>
    </source>
</evidence>
<dbReference type="GO" id="GO:0009253">
    <property type="term" value="P:peptidoglycan catabolic process"/>
    <property type="evidence" value="ECO:0007669"/>
    <property type="project" value="TreeGrafter"/>
</dbReference>
<dbReference type="EMBL" id="CM001475">
    <property type="protein sequence ID" value="EIC28599.1"/>
    <property type="molecule type" value="Genomic_DNA"/>
</dbReference>
<accession>H8GQE0</accession>
<protein>
    <submittedName>
        <fullName evidence="4">Lytic murein transglycosylase B</fullName>
    </submittedName>
</protein>
<dbReference type="eggNOG" id="COG2951">
    <property type="taxonomic scope" value="Bacteria"/>
</dbReference>
<feature type="domain" description="Transglycosylase SLT" evidence="3">
    <location>
        <begin position="20"/>
        <end position="311"/>
    </location>
</feature>
<dbReference type="PROSITE" id="PS51257">
    <property type="entry name" value="PROKAR_LIPOPROTEIN"/>
    <property type="match status" value="1"/>
</dbReference>
<gene>
    <name evidence="4" type="ORF">Metal_0766</name>
</gene>
<dbReference type="InterPro" id="IPR031304">
    <property type="entry name" value="SLT_2"/>
</dbReference>
<dbReference type="AlphaFoldDB" id="H8GQE0"/>
<keyword evidence="2" id="KW-0732">Signal</keyword>
<dbReference type="PANTHER" id="PTHR30163:SF9">
    <property type="entry name" value="MEMBRANE-BOUND LYTIC MUREIN TRANSGLYCOSYLASE B"/>
    <property type="match status" value="1"/>
</dbReference>
<feature type="signal peptide" evidence="2">
    <location>
        <begin position="1"/>
        <end position="18"/>
    </location>
</feature>
<reference evidence="4 5" key="1">
    <citation type="journal article" date="2013" name="Genome Announc.">
        <title>Genome Sequence of the Obligate Gammaproteobacterial Methanotroph Methylomicrobium album Strain BG8.</title>
        <authorList>
            <person name="Kits K.D."/>
            <person name="Kalyuzhnaya M.G."/>
            <person name="Klotz M.G."/>
            <person name="Jetten M.S."/>
            <person name="Op den Camp H.J."/>
            <person name="Vuilleumier S."/>
            <person name="Bringel F."/>
            <person name="Dispirito A.A."/>
            <person name="Murrell J.C."/>
            <person name="Bruce D."/>
            <person name="Cheng J.F."/>
            <person name="Copeland A."/>
            <person name="Goodwin L."/>
            <person name="Hauser L."/>
            <person name="Lajus A."/>
            <person name="Land M.L."/>
            <person name="Lapidus A."/>
            <person name="Lucas S."/>
            <person name="Medigue C."/>
            <person name="Pitluck S."/>
            <person name="Woyke T."/>
            <person name="Zeytun A."/>
            <person name="Stein L.Y."/>
        </authorList>
    </citation>
    <scope>NUCLEOTIDE SEQUENCE [LARGE SCALE GENOMIC DNA]</scope>
    <source>
        <strain evidence="4 5">BG8</strain>
    </source>
</reference>
<dbReference type="NCBIfam" id="TIGR02282">
    <property type="entry name" value="MltB"/>
    <property type="match status" value="1"/>
</dbReference>
<dbReference type="Gene3D" id="1.10.530.10">
    <property type="match status" value="1"/>
</dbReference>
<name>H8GQE0_METAL</name>
<proteinExistence type="predicted"/>
<dbReference type="CDD" id="cd13399">
    <property type="entry name" value="Slt35-like"/>
    <property type="match status" value="1"/>
</dbReference>
<dbReference type="RefSeq" id="WP_005369776.1">
    <property type="nucleotide sequence ID" value="NZ_CM001475.1"/>
</dbReference>
<evidence type="ECO:0000313" key="4">
    <source>
        <dbReference type="EMBL" id="EIC28599.1"/>
    </source>
</evidence>
<dbReference type="HOGENOM" id="CLU_035402_1_1_6"/>
<feature type="active site" evidence="1">
    <location>
        <position position="115"/>
    </location>
</feature>
<dbReference type="Proteomes" id="UP000005090">
    <property type="component" value="Chromosome"/>
</dbReference>
<feature type="chain" id="PRO_5003612118" evidence="2">
    <location>
        <begin position="19"/>
        <end position="323"/>
    </location>
</feature>
<dbReference type="STRING" id="686340.Metal_0766"/>
<evidence type="ECO:0000313" key="5">
    <source>
        <dbReference type="Proteomes" id="UP000005090"/>
    </source>
</evidence>
<organism evidence="4 5">
    <name type="scientific">Methylomicrobium album BG8</name>
    <dbReference type="NCBI Taxonomy" id="686340"/>
    <lineage>
        <taxon>Bacteria</taxon>
        <taxon>Pseudomonadati</taxon>
        <taxon>Pseudomonadota</taxon>
        <taxon>Gammaproteobacteria</taxon>
        <taxon>Methylococcales</taxon>
        <taxon>Methylococcaceae</taxon>
        <taxon>Methylomicrobium</taxon>
    </lineage>
</organism>
<dbReference type="GO" id="GO:0008933">
    <property type="term" value="F:peptidoglycan lytic transglycosylase activity"/>
    <property type="evidence" value="ECO:0007669"/>
    <property type="project" value="TreeGrafter"/>
</dbReference>